<gene>
    <name evidence="1" type="ORF">SAMN05660706_15910</name>
</gene>
<name>A0A1I6ELA9_9FIRM</name>
<sequence length="63" mass="6879">MKSLILAEKPSVARDLAGALGQFKNKDGYLENDKYVVTWAVGHLVELADPEDYDLASKSRSPG</sequence>
<accession>A0A1I6ELA9</accession>
<keyword evidence="2" id="KW-1185">Reference proteome</keyword>
<evidence type="ECO:0000313" key="2">
    <source>
        <dbReference type="Proteomes" id="UP000199584"/>
    </source>
</evidence>
<dbReference type="OrthoDB" id="9803554at2"/>
<protein>
    <submittedName>
        <fullName evidence="1">Toprim domain-containing protein</fullName>
    </submittedName>
</protein>
<proteinExistence type="predicted"/>
<dbReference type="SUPFAM" id="SSF56712">
    <property type="entry name" value="Prokaryotic type I DNA topoisomerase"/>
    <property type="match status" value="1"/>
</dbReference>
<dbReference type="InterPro" id="IPR023405">
    <property type="entry name" value="Topo_IA_core_domain"/>
</dbReference>
<dbReference type="STRING" id="39060.SAMN05660706_15910"/>
<dbReference type="EMBL" id="FOYM01000059">
    <property type="protein sequence ID" value="SFR18475.1"/>
    <property type="molecule type" value="Genomic_DNA"/>
</dbReference>
<evidence type="ECO:0000313" key="1">
    <source>
        <dbReference type="EMBL" id="SFR18475.1"/>
    </source>
</evidence>
<dbReference type="RefSeq" id="WP_092487932.1">
    <property type="nucleotide sequence ID" value="NZ_FOYM01000059.1"/>
</dbReference>
<dbReference type="Gene3D" id="3.40.50.140">
    <property type="match status" value="1"/>
</dbReference>
<organism evidence="1 2">
    <name type="scientific">Desulfoscipio geothermicus DSM 3669</name>
    <dbReference type="NCBI Taxonomy" id="1121426"/>
    <lineage>
        <taxon>Bacteria</taxon>
        <taxon>Bacillati</taxon>
        <taxon>Bacillota</taxon>
        <taxon>Clostridia</taxon>
        <taxon>Eubacteriales</taxon>
        <taxon>Desulfallaceae</taxon>
        <taxon>Desulfoscipio</taxon>
    </lineage>
</organism>
<dbReference type="AlphaFoldDB" id="A0A1I6ELA9"/>
<reference evidence="2" key="1">
    <citation type="submission" date="2016-10" db="EMBL/GenBank/DDBJ databases">
        <authorList>
            <person name="Varghese N."/>
            <person name="Submissions S."/>
        </authorList>
    </citation>
    <scope>NUCLEOTIDE SEQUENCE [LARGE SCALE GENOMIC DNA]</scope>
    <source>
        <strain evidence="2">DSM 3669</strain>
    </source>
</reference>
<dbReference type="Proteomes" id="UP000199584">
    <property type="component" value="Unassembled WGS sequence"/>
</dbReference>